<accession>A0A0D0DMR6</accession>
<keyword evidence="2" id="KW-1185">Reference proteome</keyword>
<reference evidence="1 2" key="1">
    <citation type="submission" date="2014-04" db="EMBL/GenBank/DDBJ databases">
        <authorList>
            <consortium name="DOE Joint Genome Institute"/>
            <person name="Kuo A."/>
            <person name="Kohler A."/>
            <person name="Jargeat P."/>
            <person name="Nagy L.G."/>
            <person name="Floudas D."/>
            <person name="Copeland A."/>
            <person name="Barry K.W."/>
            <person name="Cichocki N."/>
            <person name="Veneault-Fourrey C."/>
            <person name="LaButti K."/>
            <person name="Lindquist E.A."/>
            <person name="Lipzen A."/>
            <person name="Lundell T."/>
            <person name="Morin E."/>
            <person name="Murat C."/>
            <person name="Sun H."/>
            <person name="Tunlid A."/>
            <person name="Henrissat B."/>
            <person name="Grigoriev I.V."/>
            <person name="Hibbett D.S."/>
            <person name="Martin F."/>
            <person name="Nordberg H.P."/>
            <person name="Cantor M.N."/>
            <person name="Hua S.X."/>
        </authorList>
    </citation>
    <scope>NUCLEOTIDE SEQUENCE [LARGE SCALE GENOMIC DNA]</scope>
    <source>
        <strain evidence="1 2">Ve08.2h10</strain>
    </source>
</reference>
<proteinExistence type="predicted"/>
<sequence length="76" mass="8341">MLAIAYNHGTLAGVKIAMNECPGLKLLIHRDLGDNNSNQRSMSVCLAINLHANGRNYVHNTINGEHTKGWKDVLCV</sequence>
<reference evidence="2" key="2">
    <citation type="submission" date="2015-01" db="EMBL/GenBank/DDBJ databases">
        <title>Evolutionary Origins and Diversification of the Mycorrhizal Mutualists.</title>
        <authorList>
            <consortium name="DOE Joint Genome Institute"/>
            <consortium name="Mycorrhizal Genomics Consortium"/>
            <person name="Kohler A."/>
            <person name="Kuo A."/>
            <person name="Nagy L.G."/>
            <person name="Floudas D."/>
            <person name="Copeland A."/>
            <person name="Barry K.W."/>
            <person name="Cichocki N."/>
            <person name="Veneault-Fourrey C."/>
            <person name="LaButti K."/>
            <person name="Lindquist E.A."/>
            <person name="Lipzen A."/>
            <person name="Lundell T."/>
            <person name="Morin E."/>
            <person name="Murat C."/>
            <person name="Riley R."/>
            <person name="Ohm R."/>
            <person name="Sun H."/>
            <person name="Tunlid A."/>
            <person name="Henrissat B."/>
            <person name="Grigoriev I.V."/>
            <person name="Hibbett D.S."/>
            <person name="Martin F."/>
        </authorList>
    </citation>
    <scope>NUCLEOTIDE SEQUENCE [LARGE SCALE GENOMIC DNA]</scope>
    <source>
        <strain evidence="2">Ve08.2h10</strain>
    </source>
</reference>
<dbReference type="HOGENOM" id="CLU_2655192_0_0_1"/>
<protein>
    <submittedName>
        <fullName evidence="1">Uncharacterized protein</fullName>
    </submittedName>
</protein>
<dbReference type="EMBL" id="KN826184">
    <property type="protein sequence ID" value="KIK79785.1"/>
    <property type="molecule type" value="Genomic_DNA"/>
</dbReference>
<organism evidence="1 2">
    <name type="scientific">Paxillus rubicundulus Ve08.2h10</name>
    <dbReference type="NCBI Taxonomy" id="930991"/>
    <lineage>
        <taxon>Eukaryota</taxon>
        <taxon>Fungi</taxon>
        <taxon>Dikarya</taxon>
        <taxon>Basidiomycota</taxon>
        <taxon>Agaricomycotina</taxon>
        <taxon>Agaricomycetes</taxon>
        <taxon>Agaricomycetidae</taxon>
        <taxon>Boletales</taxon>
        <taxon>Paxilineae</taxon>
        <taxon>Paxillaceae</taxon>
        <taxon>Paxillus</taxon>
    </lineage>
</organism>
<gene>
    <name evidence="1" type="ORF">PAXRUDRAFT_833916</name>
</gene>
<evidence type="ECO:0000313" key="2">
    <source>
        <dbReference type="Proteomes" id="UP000054538"/>
    </source>
</evidence>
<name>A0A0D0DMR6_9AGAM</name>
<dbReference type="Proteomes" id="UP000054538">
    <property type="component" value="Unassembled WGS sequence"/>
</dbReference>
<dbReference type="AlphaFoldDB" id="A0A0D0DMR6"/>
<evidence type="ECO:0000313" key="1">
    <source>
        <dbReference type="EMBL" id="KIK79785.1"/>
    </source>
</evidence>
<dbReference type="InParanoid" id="A0A0D0DMR6"/>